<reference evidence="3" key="2">
    <citation type="submission" date="2025-08" db="UniProtKB">
        <authorList>
            <consortium name="RefSeq"/>
        </authorList>
    </citation>
    <scope>IDENTIFICATION</scope>
    <source>
        <strain evidence="3">S238N-H82</strain>
        <tissue evidence="3">Testes</tissue>
    </source>
</reference>
<reference evidence="2" key="1">
    <citation type="journal article" date="2020" name="Nat. Ecol. Evol.">
        <title>Deeply conserved synteny resolves early events in vertebrate evolution.</title>
        <authorList>
            <person name="Simakov O."/>
            <person name="Marletaz F."/>
            <person name="Yue J.X."/>
            <person name="O'Connell B."/>
            <person name="Jenkins J."/>
            <person name="Brandt A."/>
            <person name="Calef R."/>
            <person name="Tung C.H."/>
            <person name="Huang T.K."/>
            <person name="Schmutz J."/>
            <person name="Satoh N."/>
            <person name="Yu J.K."/>
            <person name="Putnam N.H."/>
            <person name="Green R.E."/>
            <person name="Rokhsar D.S."/>
        </authorList>
    </citation>
    <scope>NUCLEOTIDE SEQUENCE [LARGE SCALE GENOMIC DNA]</scope>
    <source>
        <strain evidence="2">S238N-H82</strain>
    </source>
</reference>
<dbReference type="GeneID" id="118415617"/>
<sequence>MGWLVCAAAFLFFLATSSVTSQQTLRGPDGSVCSSIKSRQVSVLVETRRKRQSGIWDAIEDALGMSTPRPGSLQVRYVQQYYVDYHCCPGWNTINDTCQG</sequence>
<keyword evidence="2" id="KW-1185">Reference proteome</keyword>
<accession>A0A9J7MPW8</accession>
<organism evidence="2 3">
    <name type="scientific">Branchiostoma floridae</name>
    <name type="common">Florida lancelet</name>
    <name type="synonym">Amphioxus</name>
    <dbReference type="NCBI Taxonomy" id="7739"/>
    <lineage>
        <taxon>Eukaryota</taxon>
        <taxon>Metazoa</taxon>
        <taxon>Chordata</taxon>
        <taxon>Cephalochordata</taxon>
        <taxon>Leptocardii</taxon>
        <taxon>Amphioxiformes</taxon>
        <taxon>Branchiostomatidae</taxon>
        <taxon>Branchiostoma</taxon>
    </lineage>
</organism>
<evidence type="ECO:0000313" key="2">
    <source>
        <dbReference type="Proteomes" id="UP000001554"/>
    </source>
</evidence>
<feature type="chain" id="PRO_5039932330" evidence="1">
    <location>
        <begin position="22"/>
        <end position="100"/>
    </location>
</feature>
<dbReference type="Proteomes" id="UP000001554">
    <property type="component" value="Chromosome 5"/>
</dbReference>
<name>A0A9J7MPW8_BRAFL</name>
<feature type="signal peptide" evidence="1">
    <location>
        <begin position="1"/>
        <end position="21"/>
    </location>
</feature>
<dbReference type="KEGG" id="bfo:118415617"/>
<dbReference type="AlphaFoldDB" id="A0A9J7MPW8"/>
<evidence type="ECO:0000313" key="3">
    <source>
        <dbReference type="RefSeq" id="XP_035676217.1"/>
    </source>
</evidence>
<dbReference type="RefSeq" id="XP_035676217.1">
    <property type="nucleotide sequence ID" value="XM_035820324.1"/>
</dbReference>
<gene>
    <name evidence="3" type="primary">LOC118415617</name>
</gene>
<protein>
    <submittedName>
        <fullName evidence="3">Uncharacterized protein LOC118415617</fullName>
    </submittedName>
</protein>
<proteinExistence type="predicted"/>
<keyword evidence="1" id="KW-0732">Signal</keyword>
<evidence type="ECO:0000256" key="1">
    <source>
        <dbReference type="SAM" id="SignalP"/>
    </source>
</evidence>